<reference evidence="7 8" key="1">
    <citation type="submission" date="2018-07" db="EMBL/GenBank/DDBJ databases">
        <title>Genome analysis of Larkinella rosea.</title>
        <authorList>
            <person name="Zhou Z."/>
            <person name="Wang G."/>
        </authorList>
    </citation>
    <scope>NUCLEOTIDE SEQUENCE [LARGE SCALE GENOMIC DNA]</scope>
    <source>
        <strain evidence="8">zzj9</strain>
    </source>
</reference>
<feature type="transmembrane region" description="Helical" evidence="6">
    <location>
        <begin position="21"/>
        <end position="39"/>
    </location>
</feature>
<comment type="caution">
    <text evidence="7">The sequence shown here is derived from an EMBL/GenBank/DDBJ whole genome shotgun (WGS) entry which is preliminary data.</text>
</comment>
<dbReference type="EMBL" id="QOWE01000013">
    <property type="protein sequence ID" value="RCR68357.1"/>
    <property type="molecule type" value="Genomic_DNA"/>
</dbReference>
<comment type="subcellular location">
    <subcellularLocation>
        <location evidence="1">Cell membrane</location>
        <topology evidence="1">Multi-pass membrane protein</topology>
    </subcellularLocation>
</comment>
<proteinExistence type="predicted"/>
<feature type="transmembrane region" description="Helical" evidence="6">
    <location>
        <begin position="432"/>
        <end position="448"/>
    </location>
</feature>
<feature type="transmembrane region" description="Helical" evidence="6">
    <location>
        <begin position="262"/>
        <end position="286"/>
    </location>
</feature>
<evidence type="ECO:0000256" key="1">
    <source>
        <dbReference type="ARBA" id="ARBA00004651"/>
    </source>
</evidence>
<feature type="transmembrane region" description="Helical" evidence="6">
    <location>
        <begin position="221"/>
        <end position="242"/>
    </location>
</feature>
<dbReference type="AlphaFoldDB" id="A0A368JL34"/>
<evidence type="ECO:0008006" key="9">
    <source>
        <dbReference type="Google" id="ProtNLM"/>
    </source>
</evidence>
<keyword evidence="8" id="KW-1185">Reference proteome</keyword>
<keyword evidence="2" id="KW-1003">Cell membrane</keyword>
<dbReference type="RefSeq" id="WP_114407133.1">
    <property type="nucleotide sequence ID" value="NZ_QOWE01000013.1"/>
</dbReference>
<feature type="transmembrane region" description="Helical" evidence="6">
    <location>
        <begin position="395"/>
        <end position="420"/>
    </location>
</feature>
<evidence type="ECO:0000256" key="5">
    <source>
        <dbReference type="ARBA" id="ARBA00023136"/>
    </source>
</evidence>
<feature type="transmembrane region" description="Helical" evidence="6">
    <location>
        <begin position="369"/>
        <end position="389"/>
    </location>
</feature>
<evidence type="ECO:0000256" key="3">
    <source>
        <dbReference type="ARBA" id="ARBA00022692"/>
    </source>
</evidence>
<sequence length="451" mass="51539">MLAGIVRKIALSDRDSTPVKLIALTGFSILVTLFINYLLAEQITPDQYGSWRLFLMIASFSGFLHFGFADGININWIFSDQSDWQISAKRDFAYFFIQQTVLYGIVVLVLHSQLVPQIKISLTNSICLANQILLQNSIGLIQSYFNRAQKFYHGAVLSLVGQITFCLGILLYRAGYMATIDLILLSNIQLVVVVIPMVYLLSREIEQRPVMDFRDFHFKKFFYAFRKSVGLGFPILLTGLLFLGFQNIDKLLVSRYYPATEFGYYAFASALLNVVLTLVVSVSNFLMQKMALNYKVIDVYYDKSVKVVSVLFSILLISIIPLQWIANKLIPTYSTSTLYLAYLAGSIGPYILIQLIQFSIFKILQKQKIFLMISILVFSLITAIMWLLVSNRVSLTTIAFVSALMSYSWYTVSDILLCFIRPELKCKQIERYLYVVMTAFLYLFIVFIDSL</sequence>
<protein>
    <recommendedName>
        <fullName evidence="9">Polysaccharide biosynthesis protein</fullName>
    </recommendedName>
</protein>
<gene>
    <name evidence="7" type="ORF">DUE52_16495</name>
</gene>
<name>A0A368JL34_9BACT</name>
<keyword evidence="5 6" id="KW-0472">Membrane</keyword>
<evidence type="ECO:0000256" key="2">
    <source>
        <dbReference type="ARBA" id="ARBA00022475"/>
    </source>
</evidence>
<feature type="transmembrane region" description="Helical" evidence="6">
    <location>
        <begin position="338"/>
        <end position="357"/>
    </location>
</feature>
<dbReference type="GO" id="GO:0005886">
    <property type="term" value="C:plasma membrane"/>
    <property type="evidence" value="ECO:0007669"/>
    <property type="project" value="UniProtKB-SubCell"/>
</dbReference>
<dbReference type="PANTHER" id="PTHR30250:SF11">
    <property type="entry name" value="O-ANTIGEN TRANSPORTER-RELATED"/>
    <property type="match status" value="1"/>
</dbReference>
<feature type="transmembrane region" description="Helical" evidence="6">
    <location>
        <begin position="151"/>
        <end position="172"/>
    </location>
</feature>
<evidence type="ECO:0000313" key="8">
    <source>
        <dbReference type="Proteomes" id="UP000253383"/>
    </source>
</evidence>
<dbReference type="PANTHER" id="PTHR30250">
    <property type="entry name" value="PST FAMILY PREDICTED COLANIC ACID TRANSPORTER"/>
    <property type="match status" value="1"/>
</dbReference>
<evidence type="ECO:0000256" key="6">
    <source>
        <dbReference type="SAM" id="Phobius"/>
    </source>
</evidence>
<feature type="transmembrane region" description="Helical" evidence="6">
    <location>
        <begin position="51"/>
        <end position="72"/>
    </location>
</feature>
<dbReference type="Proteomes" id="UP000253383">
    <property type="component" value="Unassembled WGS sequence"/>
</dbReference>
<keyword evidence="3 6" id="KW-0812">Transmembrane</keyword>
<accession>A0A368JL34</accession>
<evidence type="ECO:0000256" key="4">
    <source>
        <dbReference type="ARBA" id="ARBA00022989"/>
    </source>
</evidence>
<feature type="transmembrane region" description="Helical" evidence="6">
    <location>
        <begin position="178"/>
        <end position="201"/>
    </location>
</feature>
<dbReference type="Pfam" id="PF13440">
    <property type="entry name" value="Polysacc_synt_3"/>
    <property type="match status" value="1"/>
</dbReference>
<keyword evidence="4 6" id="KW-1133">Transmembrane helix</keyword>
<organism evidence="7 8">
    <name type="scientific">Larkinella punicea</name>
    <dbReference type="NCBI Taxonomy" id="2315727"/>
    <lineage>
        <taxon>Bacteria</taxon>
        <taxon>Pseudomonadati</taxon>
        <taxon>Bacteroidota</taxon>
        <taxon>Cytophagia</taxon>
        <taxon>Cytophagales</taxon>
        <taxon>Spirosomataceae</taxon>
        <taxon>Larkinella</taxon>
    </lineage>
</organism>
<evidence type="ECO:0000313" key="7">
    <source>
        <dbReference type="EMBL" id="RCR68357.1"/>
    </source>
</evidence>
<dbReference type="InterPro" id="IPR050833">
    <property type="entry name" value="Poly_Biosynth_Transport"/>
</dbReference>
<feature type="transmembrane region" description="Helical" evidence="6">
    <location>
        <begin position="307"/>
        <end position="326"/>
    </location>
</feature>
<dbReference type="OrthoDB" id="385011at2"/>